<name>A0ABS8ARP5_9BACT</name>
<keyword evidence="1" id="KW-0732">Signal</keyword>
<sequence>MKQTLLGLFLLLMGTLPLMSRAQTLPPDAPRQTNRLELELQAYSSDVQVLAIPEDSTVVLLVEREPKFSGPSTYSFQKLNRELQTSWVKPLPVPERYYFSRLCGEGSMVYALFKDDFLSNKLWVAALNSRTGEIRTTTYDTKLTHEIYGMKALEGNLFVTVQIEQHLTVLLLSLRSGEFQFLPAVYEPLDSQLTFLADSAANQIKMVVTQTNGVKSRLQVKQISPQGKLLHSEFVQAESNRSLLTAQISTGDSTDRLMAGTYTLRDTRYSQGLFATDLTQGPTPTGSRPSLRFYDFLNLKHFFDFMSPNREARLRQRGARRLAADREFRLHYRLLMHDLLPSPEGYVLVAEIYFPHYRYNNYSFGFMGPSRLMNGPRSFDGYRTTHAIICGFDRRGNLLWDNTFVLKDVESYGLEETVRVRPMPDGRRFALAYLDENRIRYKVIDRTTPSSNDLHLPIQTALTPDSKEKSTSATQTGMQAWYGSRFLAFGYQHVRAPNWSGRDVFFINTVDFN</sequence>
<dbReference type="Proteomes" id="UP001165296">
    <property type="component" value="Unassembled WGS sequence"/>
</dbReference>
<organism evidence="2 3">
    <name type="scientific">Hymenobacter lucidus</name>
    <dbReference type="NCBI Taxonomy" id="2880930"/>
    <lineage>
        <taxon>Bacteria</taxon>
        <taxon>Pseudomonadati</taxon>
        <taxon>Bacteroidota</taxon>
        <taxon>Cytophagia</taxon>
        <taxon>Cytophagales</taxon>
        <taxon>Hymenobacteraceae</taxon>
        <taxon>Hymenobacter</taxon>
    </lineage>
</organism>
<gene>
    <name evidence="2" type="ORF">LGH74_05270</name>
</gene>
<evidence type="ECO:0000256" key="1">
    <source>
        <dbReference type="SAM" id="SignalP"/>
    </source>
</evidence>
<dbReference type="EMBL" id="JAJADR010000001">
    <property type="protein sequence ID" value="MCB2407376.1"/>
    <property type="molecule type" value="Genomic_DNA"/>
</dbReference>
<protein>
    <submittedName>
        <fullName evidence="2">Uncharacterized protein</fullName>
    </submittedName>
</protein>
<comment type="caution">
    <text evidence="2">The sequence shown here is derived from an EMBL/GenBank/DDBJ whole genome shotgun (WGS) entry which is preliminary data.</text>
</comment>
<proteinExistence type="predicted"/>
<reference evidence="2" key="1">
    <citation type="submission" date="2021-10" db="EMBL/GenBank/DDBJ databases">
        <authorList>
            <person name="Dean J.D."/>
            <person name="Kim M.K."/>
            <person name="Newey C.N."/>
            <person name="Stoker T.S."/>
            <person name="Thompson D.W."/>
            <person name="Grose J.H."/>
        </authorList>
    </citation>
    <scope>NUCLEOTIDE SEQUENCE</scope>
    <source>
        <strain evidence="2">BT178</strain>
    </source>
</reference>
<accession>A0ABS8ARP5</accession>
<keyword evidence="3" id="KW-1185">Reference proteome</keyword>
<feature type="chain" id="PRO_5045921037" evidence="1">
    <location>
        <begin position="23"/>
        <end position="513"/>
    </location>
</feature>
<dbReference type="RefSeq" id="WP_226173031.1">
    <property type="nucleotide sequence ID" value="NZ_JAJADR010000001.1"/>
</dbReference>
<evidence type="ECO:0000313" key="3">
    <source>
        <dbReference type="Proteomes" id="UP001165296"/>
    </source>
</evidence>
<evidence type="ECO:0000313" key="2">
    <source>
        <dbReference type="EMBL" id="MCB2407376.1"/>
    </source>
</evidence>
<feature type="signal peptide" evidence="1">
    <location>
        <begin position="1"/>
        <end position="22"/>
    </location>
</feature>